<keyword evidence="3" id="KW-1185">Reference proteome</keyword>
<evidence type="ECO:0000313" key="2">
    <source>
        <dbReference type="EMBL" id="CAI9737624.1"/>
    </source>
</evidence>
<sequence>MVVVMYSRRVTILDGDSDLERWVTILDSDSGLERRVTILDVFIIAIVTVVVAAAAIFNSVNEQASLDPLYADLDPIG</sequence>
<keyword evidence="1" id="KW-1133">Transmembrane helix</keyword>
<protein>
    <submittedName>
        <fullName evidence="2">Uncharacterized protein</fullName>
    </submittedName>
</protein>
<evidence type="ECO:0000256" key="1">
    <source>
        <dbReference type="SAM" id="Phobius"/>
    </source>
</evidence>
<dbReference type="Proteomes" id="UP001162480">
    <property type="component" value="Chromosome 20"/>
</dbReference>
<evidence type="ECO:0000313" key="3">
    <source>
        <dbReference type="Proteomes" id="UP001162480"/>
    </source>
</evidence>
<keyword evidence="1" id="KW-0812">Transmembrane</keyword>
<proteinExistence type="predicted"/>
<accession>A0AA36BP81</accession>
<dbReference type="EMBL" id="OX597833">
    <property type="protein sequence ID" value="CAI9737624.1"/>
    <property type="molecule type" value="Genomic_DNA"/>
</dbReference>
<dbReference type="AlphaFoldDB" id="A0AA36BP81"/>
<reference evidence="2" key="1">
    <citation type="submission" date="2023-08" db="EMBL/GenBank/DDBJ databases">
        <authorList>
            <person name="Alioto T."/>
            <person name="Alioto T."/>
            <person name="Gomez Garrido J."/>
        </authorList>
    </citation>
    <scope>NUCLEOTIDE SEQUENCE</scope>
</reference>
<organism evidence="2 3">
    <name type="scientific">Octopus vulgaris</name>
    <name type="common">Common octopus</name>
    <dbReference type="NCBI Taxonomy" id="6645"/>
    <lineage>
        <taxon>Eukaryota</taxon>
        <taxon>Metazoa</taxon>
        <taxon>Spiralia</taxon>
        <taxon>Lophotrochozoa</taxon>
        <taxon>Mollusca</taxon>
        <taxon>Cephalopoda</taxon>
        <taxon>Coleoidea</taxon>
        <taxon>Octopodiformes</taxon>
        <taxon>Octopoda</taxon>
        <taxon>Incirrata</taxon>
        <taxon>Octopodidae</taxon>
        <taxon>Octopus</taxon>
    </lineage>
</organism>
<name>A0AA36BP81_OCTVU</name>
<feature type="transmembrane region" description="Helical" evidence="1">
    <location>
        <begin position="38"/>
        <end position="57"/>
    </location>
</feature>
<gene>
    <name evidence="2" type="ORF">OCTVUL_1B022216</name>
</gene>
<keyword evidence="1" id="KW-0472">Membrane</keyword>